<dbReference type="PROSITE" id="PS50931">
    <property type="entry name" value="HTH_LYSR"/>
    <property type="match status" value="1"/>
</dbReference>
<evidence type="ECO:0000259" key="5">
    <source>
        <dbReference type="PROSITE" id="PS50931"/>
    </source>
</evidence>
<reference evidence="6 7" key="1">
    <citation type="submission" date="2021-02" db="EMBL/GenBank/DDBJ databases">
        <title>Taxonomically Unique Crown Gall-Associated Xanthomonas Stains Have Deficiency in Virulence Repertories.</title>
        <authorList>
            <person name="Mafakheri H."/>
            <person name="Taghavi S.M."/>
            <person name="Dimkic I."/>
            <person name="Nemanja K."/>
            <person name="Osdaghi E."/>
        </authorList>
    </citation>
    <scope>NUCLEOTIDE SEQUENCE [LARGE SCALE GENOMIC DNA]</scope>
    <source>
        <strain evidence="6 7">FX4</strain>
    </source>
</reference>
<dbReference type="SUPFAM" id="SSF46785">
    <property type="entry name" value="Winged helix' DNA-binding domain"/>
    <property type="match status" value="1"/>
</dbReference>
<proteinExistence type="inferred from homology"/>
<dbReference type="Proteomes" id="UP000695802">
    <property type="component" value="Unassembled WGS sequence"/>
</dbReference>
<dbReference type="InterPro" id="IPR036390">
    <property type="entry name" value="WH_DNA-bd_sf"/>
</dbReference>
<dbReference type="CDD" id="cd08422">
    <property type="entry name" value="PBP2_CrgA_like"/>
    <property type="match status" value="1"/>
</dbReference>
<name>A0ABS3B7K2_9XANT</name>
<keyword evidence="2" id="KW-0805">Transcription regulation</keyword>
<evidence type="ECO:0000256" key="2">
    <source>
        <dbReference type="ARBA" id="ARBA00023015"/>
    </source>
</evidence>
<sequence>MNLLLSIRSFIHTAEAGSIAAGAKALGVSAAAVSQNIARLEAHLGVRLLNRSTRSLALTERGALYLQQVRQVELDLERARQSVADPQAEPEGRLRVASTAAFGRHVLAPLLPALAARHPRLSIELLSADHRVDHAQEGVDVSIRIEPQLQDGLVARCIAAVPFVFCAAPDYLARAGTPTTPEHLKDHACLLLRWPVDGRYLRWGFVRDGLRFDAEVTPALVGDDIDALAGMAVAGGGITRLAAFVAQPYLQSGALRALFEYDATGAVNAAPEPMRLYLCVADRRDFTAKVRAFQEHIVACLPQSWRVPTA</sequence>
<comment type="caution">
    <text evidence="6">The sequence shown here is derived from an EMBL/GenBank/DDBJ whole genome shotgun (WGS) entry which is preliminary data.</text>
</comment>
<dbReference type="InterPro" id="IPR036388">
    <property type="entry name" value="WH-like_DNA-bd_sf"/>
</dbReference>
<dbReference type="EMBL" id="JAFIWB010000012">
    <property type="protein sequence ID" value="MBN6102894.1"/>
    <property type="molecule type" value="Genomic_DNA"/>
</dbReference>
<keyword evidence="4" id="KW-0804">Transcription</keyword>
<dbReference type="Pfam" id="PF03466">
    <property type="entry name" value="LysR_substrate"/>
    <property type="match status" value="1"/>
</dbReference>
<protein>
    <submittedName>
        <fullName evidence="6">LysR family transcriptional regulator</fullName>
    </submittedName>
</protein>
<dbReference type="InterPro" id="IPR005119">
    <property type="entry name" value="LysR_subst-bd"/>
</dbReference>
<evidence type="ECO:0000313" key="6">
    <source>
        <dbReference type="EMBL" id="MBN6102894.1"/>
    </source>
</evidence>
<evidence type="ECO:0000313" key="7">
    <source>
        <dbReference type="Proteomes" id="UP000695802"/>
    </source>
</evidence>
<evidence type="ECO:0000256" key="1">
    <source>
        <dbReference type="ARBA" id="ARBA00009437"/>
    </source>
</evidence>
<comment type="similarity">
    <text evidence="1">Belongs to the LysR transcriptional regulatory family.</text>
</comment>
<organism evidence="6 7">
    <name type="scientific">Xanthomonas bonasiae</name>
    <dbReference type="NCBI Taxonomy" id="2810351"/>
    <lineage>
        <taxon>Bacteria</taxon>
        <taxon>Pseudomonadati</taxon>
        <taxon>Pseudomonadota</taxon>
        <taxon>Gammaproteobacteria</taxon>
        <taxon>Lysobacterales</taxon>
        <taxon>Lysobacteraceae</taxon>
        <taxon>Xanthomonas</taxon>
    </lineage>
</organism>
<keyword evidence="3" id="KW-0238">DNA-binding</keyword>
<accession>A0ABS3B7K2</accession>
<feature type="domain" description="HTH lysR-type" evidence="5">
    <location>
        <begin position="1"/>
        <end position="59"/>
    </location>
</feature>
<dbReference type="PANTHER" id="PTHR30537:SF17">
    <property type="entry name" value="LYSR-FAMILY REGULATORY PROTEIN"/>
    <property type="match status" value="1"/>
</dbReference>
<evidence type="ECO:0000256" key="3">
    <source>
        <dbReference type="ARBA" id="ARBA00023125"/>
    </source>
</evidence>
<evidence type="ECO:0000256" key="4">
    <source>
        <dbReference type="ARBA" id="ARBA00023163"/>
    </source>
</evidence>
<dbReference type="InterPro" id="IPR058163">
    <property type="entry name" value="LysR-type_TF_proteobact-type"/>
</dbReference>
<gene>
    <name evidence="6" type="ORF">JR064_12005</name>
</gene>
<dbReference type="Pfam" id="PF00126">
    <property type="entry name" value="HTH_1"/>
    <property type="match status" value="1"/>
</dbReference>
<dbReference type="SUPFAM" id="SSF53850">
    <property type="entry name" value="Periplasmic binding protein-like II"/>
    <property type="match status" value="1"/>
</dbReference>
<keyword evidence="7" id="KW-1185">Reference proteome</keyword>
<dbReference type="InterPro" id="IPR000847">
    <property type="entry name" value="LysR_HTH_N"/>
</dbReference>
<dbReference type="Gene3D" id="1.10.10.10">
    <property type="entry name" value="Winged helix-like DNA-binding domain superfamily/Winged helix DNA-binding domain"/>
    <property type="match status" value="1"/>
</dbReference>
<dbReference type="PANTHER" id="PTHR30537">
    <property type="entry name" value="HTH-TYPE TRANSCRIPTIONAL REGULATOR"/>
    <property type="match status" value="1"/>
</dbReference>
<dbReference type="Gene3D" id="3.40.190.290">
    <property type="match status" value="1"/>
</dbReference>
<dbReference type="RefSeq" id="WP_191824883.1">
    <property type="nucleotide sequence ID" value="NZ_JACSQX010000004.1"/>
</dbReference>